<feature type="non-terminal residue" evidence="4">
    <location>
        <position position="1"/>
    </location>
</feature>
<dbReference type="Proteomes" id="UP000297245">
    <property type="component" value="Unassembled WGS sequence"/>
</dbReference>
<evidence type="ECO:0000313" key="5">
    <source>
        <dbReference type="Proteomes" id="UP000297245"/>
    </source>
</evidence>
<dbReference type="InterPro" id="IPR000697">
    <property type="entry name" value="WH1/EVH1_dom"/>
</dbReference>
<evidence type="ECO:0000259" key="3">
    <source>
        <dbReference type="PROSITE" id="PS50229"/>
    </source>
</evidence>
<feature type="region of interest" description="Disordered" evidence="1">
    <location>
        <begin position="142"/>
        <end position="163"/>
    </location>
</feature>
<feature type="compositionally biased region" description="Basic and acidic residues" evidence="1">
    <location>
        <begin position="56"/>
        <end position="69"/>
    </location>
</feature>
<dbReference type="Pfam" id="PF00568">
    <property type="entry name" value="WH1"/>
    <property type="match status" value="1"/>
</dbReference>
<dbReference type="InterPro" id="IPR000095">
    <property type="entry name" value="CRIB_dom"/>
</dbReference>
<dbReference type="OrthoDB" id="8963340at2759"/>
<evidence type="ECO:0000256" key="1">
    <source>
        <dbReference type="SAM" id="MobiDB-lite"/>
    </source>
</evidence>
<evidence type="ECO:0000259" key="2">
    <source>
        <dbReference type="PROSITE" id="PS50108"/>
    </source>
</evidence>
<dbReference type="Pfam" id="PF00786">
    <property type="entry name" value="PBD"/>
    <property type="match status" value="1"/>
</dbReference>
<feature type="domain" description="WH1" evidence="3">
    <location>
        <begin position="1"/>
        <end position="144"/>
    </location>
</feature>
<feature type="region of interest" description="Disordered" evidence="1">
    <location>
        <begin position="42"/>
        <end position="69"/>
    </location>
</feature>
<gene>
    <name evidence="4" type="ORF">K435DRAFT_619392</name>
</gene>
<proteinExistence type="predicted"/>
<feature type="compositionally biased region" description="Acidic residues" evidence="1">
    <location>
        <begin position="44"/>
        <end position="55"/>
    </location>
</feature>
<dbReference type="Gene3D" id="2.30.29.30">
    <property type="entry name" value="Pleckstrin-homology domain (PH domain)/Phosphotyrosine-binding domain (PTB)"/>
    <property type="match status" value="1"/>
</dbReference>
<name>A0A4S8MRZ2_DENBC</name>
<evidence type="ECO:0008006" key="6">
    <source>
        <dbReference type="Google" id="ProtNLM"/>
    </source>
</evidence>
<keyword evidence="5" id="KW-1185">Reference proteome</keyword>
<dbReference type="AlphaFoldDB" id="A0A4S8MRZ2"/>
<feature type="non-terminal residue" evidence="4">
    <location>
        <position position="211"/>
    </location>
</feature>
<dbReference type="SUPFAM" id="SSF50729">
    <property type="entry name" value="PH domain-like"/>
    <property type="match status" value="1"/>
</dbReference>
<evidence type="ECO:0000313" key="4">
    <source>
        <dbReference type="EMBL" id="THV05722.1"/>
    </source>
</evidence>
<dbReference type="PROSITE" id="PS50229">
    <property type="entry name" value="WH1"/>
    <property type="match status" value="1"/>
</dbReference>
<organism evidence="4 5">
    <name type="scientific">Dendrothele bispora (strain CBS 962.96)</name>
    <dbReference type="NCBI Taxonomy" id="1314807"/>
    <lineage>
        <taxon>Eukaryota</taxon>
        <taxon>Fungi</taxon>
        <taxon>Dikarya</taxon>
        <taxon>Basidiomycota</taxon>
        <taxon>Agaricomycotina</taxon>
        <taxon>Agaricomycetes</taxon>
        <taxon>Agaricomycetidae</taxon>
        <taxon>Agaricales</taxon>
        <taxon>Agaricales incertae sedis</taxon>
        <taxon>Dendrothele</taxon>
    </lineage>
</organism>
<dbReference type="InterPro" id="IPR011993">
    <property type="entry name" value="PH-like_dom_sf"/>
</dbReference>
<dbReference type="InterPro" id="IPR036936">
    <property type="entry name" value="CRIB_dom_sf"/>
</dbReference>
<dbReference type="PROSITE" id="PS50108">
    <property type="entry name" value="CRIB"/>
    <property type="match status" value="1"/>
</dbReference>
<dbReference type="CDD" id="cd00132">
    <property type="entry name" value="CRIB"/>
    <property type="match status" value="1"/>
</dbReference>
<dbReference type="Gene3D" id="3.90.810.10">
    <property type="entry name" value="CRIB domain"/>
    <property type="match status" value="1"/>
</dbReference>
<reference evidence="4 5" key="1">
    <citation type="journal article" date="2019" name="Nat. Ecol. Evol.">
        <title>Megaphylogeny resolves global patterns of mushroom evolution.</title>
        <authorList>
            <person name="Varga T."/>
            <person name="Krizsan K."/>
            <person name="Foldi C."/>
            <person name="Dima B."/>
            <person name="Sanchez-Garcia M."/>
            <person name="Sanchez-Ramirez S."/>
            <person name="Szollosi G.J."/>
            <person name="Szarkandi J.G."/>
            <person name="Papp V."/>
            <person name="Albert L."/>
            <person name="Andreopoulos W."/>
            <person name="Angelini C."/>
            <person name="Antonin V."/>
            <person name="Barry K.W."/>
            <person name="Bougher N.L."/>
            <person name="Buchanan P."/>
            <person name="Buyck B."/>
            <person name="Bense V."/>
            <person name="Catcheside P."/>
            <person name="Chovatia M."/>
            <person name="Cooper J."/>
            <person name="Damon W."/>
            <person name="Desjardin D."/>
            <person name="Finy P."/>
            <person name="Geml J."/>
            <person name="Haridas S."/>
            <person name="Hughes K."/>
            <person name="Justo A."/>
            <person name="Karasinski D."/>
            <person name="Kautmanova I."/>
            <person name="Kiss B."/>
            <person name="Kocsube S."/>
            <person name="Kotiranta H."/>
            <person name="LaButti K.M."/>
            <person name="Lechner B.E."/>
            <person name="Liimatainen K."/>
            <person name="Lipzen A."/>
            <person name="Lukacs Z."/>
            <person name="Mihaltcheva S."/>
            <person name="Morgado L.N."/>
            <person name="Niskanen T."/>
            <person name="Noordeloos M.E."/>
            <person name="Ohm R.A."/>
            <person name="Ortiz-Santana B."/>
            <person name="Ovrebo C."/>
            <person name="Racz N."/>
            <person name="Riley R."/>
            <person name="Savchenko A."/>
            <person name="Shiryaev A."/>
            <person name="Soop K."/>
            <person name="Spirin V."/>
            <person name="Szebenyi C."/>
            <person name="Tomsovsky M."/>
            <person name="Tulloss R.E."/>
            <person name="Uehling J."/>
            <person name="Grigoriev I.V."/>
            <person name="Vagvolgyi C."/>
            <person name="Papp T."/>
            <person name="Martin F.M."/>
            <person name="Miettinen O."/>
            <person name="Hibbett D.S."/>
            <person name="Nagy L.G."/>
        </authorList>
    </citation>
    <scope>NUCLEOTIDE SEQUENCE [LARGE SCALE GENOMIC DNA]</scope>
    <source>
        <strain evidence="4 5">CBS 962.96</strain>
    </source>
</reference>
<sequence>VLAFAEAKLYHANFASGSSPSSNLNQNDWKYFNQRGKIVFGRDSDEDEAETGNENDEGRNGIEDGGEEGKSKNHRFWFRLLDKESDRVIWLFEIPDAEGGFEYRMDKPFFHAFSGRSRMWGFVFDNDEEGSVFGKVVQSHIGGKPETQNRTRRPLPNTNTRGSRVSRSMISLPEISSFVHVSHIGFDKYGFFEWSEGIDPAWIEVLGELEG</sequence>
<feature type="domain" description="CRIB" evidence="2">
    <location>
        <begin position="170"/>
        <end position="185"/>
    </location>
</feature>
<dbReference type="EMBL" id="ML179047">
    <property type="protein sequence ID" value="THV05722.1"/>
    <property type="molecule type" value="Genomic_DNA"/>
</dbReference>
<protein>
    <recommendedName>
        <fullName evidence="6">CRIB domain-containing protein</fullName>
    </recommendedName>
</protein>
<accession>A0A4S8MRZ2</accession>